<feature type="domain" description="YoaR-like putative peptidoglycan binding" evidence="2">
    <location>
        <begin position="102"/>
        <end position="212"/>
    </location>
</feature>
<dbReference type="EMBL" id="CP062983">
    <property type="protein sequence ID" value="QPC83814.1"/>
    <property type="molecule type" value="Genomic_DNA"/>
</dbReference>
<name>A0A7S8EBD8_9CHLR</name>
<dbReference type="RefSeq" id="WP_195171878.1">
    <property type="nucleotide sequence ID" value="NZ_CP062983.1"/>
</dbReference>
<reference evidence="3 4" key="1">
    <citation type="submission" date="2020-02" db="EMBL/GenBank/DDBJ databases">
        <authorList>
            <person name="Zheng R.K."/>
            <person name="Sun C.M."/>
        </authorList>
    </citation>
    <scope>NUCLEOTIDE SEQUENCE [LARGE SCALE GENOMIC DNA]</scope>
    <source>
        <strain evidence="4">rifampicinis</strain>
    </source>
</reference>
<dbReference type="Proteomes" id="UP000594468">
    <property type="component" value="Chromosome"/>
</dbReference>
<dbReference type="InterPro" id="IPR052913">
    <property type="entry name" value="Glycopeptide_resist_protein"/>
</dbReference>
<keyword evidence="1" id="KW-1133">Transmembrane helix</keyword>
<keyword evidence="1" id="KW-0812">Transmembrane</keyword>
<evidence type="ECO:0000256" key="1">
    <source>
        <dbReference type="SAM" id="Phobius"/>
    </source>
</evidence>
<dbReference type="InterPro" id="IPR007391">
    <property type="entry name" value="Vancomycin_resist_VanW"/>
</dbReference>
<evidence type="ECO:0000259" key="2">
    <source>
        <dbReference type="Pfam" id="PF12229"/>
    </source>
</evidence>
<dbReference type="PANTHER" id="PTHR35788:SF1">
    <property type="entry name" value="EXPORTED PROTEIN"/>
    <property type="match status" value="1"/>
</dbReference>
<feature type="transmembrane region" description="Helical" evidence="1">
    <location>
        <begin position="24"/>
        <end position="50"/>
    </location>
</feature>
<dbReference type="AlphaFoldDB" id="A0A7S8EBD8"/>
<accession>A0A7S8EBD8</accession>
<dbReference type="KEGG" id="pmet:G4Y79_05390"/>
<dbReference type="PANTHER" id="PTHR35788">
    <property type="entry name" value="EXPORTED PROTEIN-RELATED"/>
    <property type="match status" value="1"/>
</dbReference>
<dbReference type="Pfam" id="PF12229">
    <property type="entry name" value="PG_binding_4"/>
    <property type="match status" value="1"/>
</dbReference>
<keyword evidence="4" id="KW-1185">Reference proteome</keyword>
<organism evidence="3 4">
    <name type="scientific">Phototrophicus methaneseepsis</name>
    <dbReference type="NCBI Taxonomy" id="2710758"/>
    <lineage>
        <taxon>Bacteria</taxon>
        <taxon>Bacillati</taxon>
        <taxon>Chloroflexota</taxon>
        <taxon>Candidatus Thermofontia</taxon>
        <taxon>Phototrophicales</taxon>
        <taxon>Phototrophicaceae</taxon>
        <taxon>Phototrophicus</taxon>
    </lineage>
</organism>
<proteinExistence type="predicted"/>
<evidence type="ECO:0000313" key="3">
    <source>
        <dbReference type="EMBL" id="QPC83814.1"/>
    </source>
</evidence>
<protein>
    <submittedName>
        <fullName evidence="3">VanW family protein</fullName>
    </submittedName>
</protein>
<keyword evidence="1" id="KW-0472">Membrane</keyword>
<sequence>MTTAPQSTMPPPYMETESDGLGAWLIRVPLLMFGGGLLLALLIFASVMAYQSYHSDRIYPGVRVGAVTVGGLSPSEAQAALDAAFPYAEETVFTFRDGERAWQMSAADLGVALDAEATVSQAFAIGHHQNPVNDLAQAANAWFNGVSISPIIIYDQSVAQAKLAAISAEIDQGVQMPSLAINGTEVLVNEGQTGRVMDVPATLANLEAYLTSLQTGAEIDLVIREAAVDAAHLQEAAEKIRIALSGPVILTATDEAGNALGPWTASVEQIASLLHVEQVIEADGTSSYVVDIDMNAFESSVGSLAPGLIAAPHDGRFHFDPVSRQLEVIQRSTSGRELNVAQTLTRLQEAVFDADYRVVPVAFDYTLPRFHNQITAAELGITELVSESTSYFMGSSQNRRTNIAVAASRLDGVVIAPGEEFSFNALVGEIAEENSFVEGKVIFGGRTTSGVGGGVCQVSTTVFRAAFTGGFAITERNSHGYRVGYYELNGQPPGLDAAIWQPERDFKFQNNTPYHILIETSIFPDQDALQFRFYSTPYFRVEVDDAIVKNIEPAKPTLYEANNDLQPGQAVQVDYAAEGADVTVYRRVYTLDGELMMDDYAYTHYLPWAAIYEVAPGDSRLNSS</sequence>
<gene>
    <name evidence="3" type="ORF">G4Y79_05390</name>
</gene>
<dbReference type="InterPro" id="IPR022029">
    <property type="entry name" value="YoaR-like_PG-bd"/>
</dbReference>
<evidence type="ECO:0000313" key="4">
    <source>
        <dbReference type="Proteomes" id="UP000594468"/>
    </source>
</evidence>
<dbReference type="Pfam" id="PF04294">
    <property type="entry name" value="VanW"/>
    <property type="match status" value="1"/>
</dbReference>